<dbReference type="AlphaFoldDB" id="A0A0H4PF18"/>
<dbReference type="InterPro" id="IPR012944">
    <property type="entry name" value="SusD_RagB_dom"/>
</dbReference>
<dbReference type="CDD" id="cd08977">
    <property type="entry name" value="SusD"/>
    <property type="match status" value="1"/>
</dbReference>
<dbReference type="PATRIC" id="fig|320787.5.peg.2493"/>
<evidence type="ECO:0000256" key="1">
    <source>
        <dbReference type="ARBA" id="ARBA00004442"/>
    </source>
</evidence>
<dbReference type="KEGG" id="camu:CA2015_2272"/>
<evidence type="ECO:0000256" key="4">
    <source>
        <dbReference type="ARBA" id="ARBA00023136"/>
    </source>
</evidence>
<dbReference type="PROSITE" id="PS51257">
    <property type="entry name" value="PROKAR_LIPOPROTEIN"/>
    <property type="match status" value="1"/>
</dbReference>
<dbReference type="InterPro" id="IPR033985">
    <property type="entry name" value="SusD-like_N"/>
</dbReference>
<name>A0A0H4PF18_9BACT</name>
<evidence type="ECO:0000259" key="7">
    <source>
        <dbReference type="Pfam" id="PF14322"/>
    </source>
</evidence>
<keyword evidence="3" id="KW-0732">Signal</keyword>
<gene>
    <name evidence="8" type="ORF">CA2015_2272</name>
</gene>
<evidence type="ECO:0000256" key="2">
    <source>
        <dbReference type="ARBA" id="ARBA00006275"/>
    </source>
</evidence>
<dbReference type="Gene3D" id="1.25.40.390">
    <property type="match status" value="1"/>
</dbReference>
<evidence type="ECO:0000313" key="8">
    <source>
        <dbReference type="EMBL" id="AKP51690.1"/>
    </source>
</evidence>
<keyword evidence="4" id="KW-0472">Membrane</keyword>
<accession>A0A0H4PF18</accession>
<evidence type="ECO:0000259" key="6">
    <source>
        <dbReference type="Pfam" id="PF07980"/>
    </source>
</evidence>
<dbReference type="OrthoDB" id="621570at2"/>
<evidence type="ECO:0000256" key="3">
    <source>
        <dbReference type="ARBA" id="ARBA00022729"/>
    </source>
</evidence>
<dbReference type="GO" id="GO:0009279">
    <property type="term" value="C:cell outer membrane"/>
    <property type="evidence" value="ECO:0007669"/>
    <property type="project" value="UniProtKB-SubCell"/>
</dbReference>
<dbReference type="RefSeq" id="WP_048641999.1">
    <property type="nucleotide sequence ID" value="NZ_CAXBGM010000153.1"/>
</dbReference>
<evidence type="ECO:0000256" key="5">
    <source>
        <dbReference type="ARBA" id="ARBA00023237"/>
    </source>
</evidence>
<organism evidence="8 9">
    <name type="scientific">Cyclobacterium amurskyense</name>
    <dbReference type="NCBI Taxonomy" id="320787"/>
    <lineage>
        <taxon>Bacteria</taxon>
        <taxon>Pseudomonadati</taxon>
        <taxon>Bacteroidota</taxon>
        <taxon>Cytophagia</taxon>
        <taxon>Cytophagales</taxon>
        <taxon>Cyclobacteriaceae</taxon>
        <taxon>Cyclobacterium</taxon>
    </lineage>
</organism>
<reference evidence="8 9" key="1">
    <citation type="submission" date="2015-07" db="EMBL/GenBank/DDBJ databases">
        <authorList>
            <person name="Kim K.M."/>
        </authorList>
    </citation>
    <scope>NUCLEOTIDE SEQUENCE [LARGE SCALE GENOMIC DNA]</scope>
    <source>
        <strain evidence="8 9">KCTC 12363</strain>
    </source>
</reference>
<dbReference type="Pfam" id="PF07980">
    <property type="entry name" value="SusD_RagB"/>
    <property type="match status" value="1"/>
</dbReference>
<comment type="similarity">
    <text evidence="2">Belongs to the SusD family.</text>
</comment>
<feature type="domain" description="RagB/SusD" evidence="6">
    <location>
        <begin position="338"/>
        <end position="474"/>
    </location>
</feature>
<proteinExistence type="inferred from homology"/>
<protein>
    <submittedName>
        <fullName evidence="8">Putative nutrient binding outer membrane protein</fullName>
    </submittedName>
</protein>
<dbReference type="InterPro" id="IPR011990">
    <property type="entry name" value="TPR-like_helical_dom_sf"/>
</dbReference>
<sequence length="475" mass="52603">MKNLKTLLFIGLLGSLFSCEDLEIDPQQSLSTELAFADKQAVEGSLLGVYSLTQEWEVFGSLPQVIADFQSDNVKFIGSFPTLQEISIYTTQADNVSIRDLWKAHYRAILAANAVVAFTPDSPDESLTTEERNQYVAEAKFMRSLLMFQLVNLFAQPINVGGEDALGVPIVTDAFSGEIVAYPRNTVGEVHDFIINELEGIVADLPESYESSAFTRGRATKGAANALLSRIHLYRGEWQLAAEKAKAVLDADAVYGLASNYSFWGENNSEYVFSIQNSEIDNGRTGSGGWGSYYNSAEDGGRGDTPFSDYLIAAYSDNDKRITNLSKENVNAEGVSLLYTTKFPDVVTHSDNSPIIRTTEVVLNRAEALAQLDGINNESLDLINELRERAGLDALNASDFADKEAFIAQILEERRKELAFEGHRRMDLLRNNLPLRPESDTYFDDSKPGQNRTILPIPQRELDINTGLIQNPGYE</sequence>
<dbReference type="Proteomes" id="UP000036520">
    <property type="component" value="Chromosome"/>
</dbReference>
<dbReference type="EMBL" id="CP012040">
    <property type="protein sequence ID" value="AKP51690.1"/>
    <property type="molecule type" value="Genomic_DNA"/>
</dbReference>
<comment type="subcellular location">
    <subcellularLocation>
        <location evidence="1">Cell outer membrane</location>
    </subcellularLocation>
</comment>
<evidence type="ECO:0000313" key="9">
    <source>
        <dbReference type="Proteomes" id="UP000036520"/>
    </source>
</evidence>
<dbReference type="STRING" id="320787.CA2015_2272"/>
<keyword evidence="9" id="KW-1185">Reference proteome</keyword>
<dbReference type="Pfam" id="PF14322">
    <property type="entry name" value="SusD-like_3"/>
    <property type="match status" value="1"/>
</dbReference>
<feature type="domain" description="SusD-like N-terminal" evidence="7">
    <location>
        <begin position="36"/>
        <end position="233"/>
    </location>
</feature>
<dbReference type="SUPFAM" id="SSF48452">
    <property type="entry name" value="TPR-like"/>
    <property type="match status" value="1"/>
</dbReference>
<keyword evidence="5" id="KW-0998">Cell outer membrane</keyword>